<keyword evidence="5" id="KW-1185">Reference proteome</keyword>
<dbReference type="Proteomes" id="UP000011612">
    <property type="component" value="Unassembled WGS sequence"/>
</dbReference>
<dbReference type="STRING" id="1230453.C453_09453"/>
<feature type="domain" description="Leucine-binding protein" evidence="3">
    <location>
        <begin position="48"/>
        <end position="118"/>
    </location>
</feature>
<keyword evidence="1" id="KW-0732">Signal</keyword>
<gene>
    <name evidence="4" type="ORF">C453_09453</name>
</gene>
<dbReference type="Gene3D" id="3.40.50.2300">
    <property type="match status" value="1"/>
</dbReference>
<sequence length="120" mass="12459">MLAAGLAGCVGTEGNGDGNGATPTDEPTDGDTMDGTTTEMAGPERVLIGQPASLTGQWDFLQPAVSQSTDLAVQEINEAGGPLDATFEVQRRDTAVDPQQARQVVRQLVDSDEVHAIAHV</sequence>
<accession>M0HQR5</accession>
<reference evidence="4 5" key="1">
    <citation type="journal article" date="2014" name="PLoS Genet.">
        <title>Phylogenetically driven sequencing of extremely halophilic archaea reveals strategies for static and dynamic osmo-response.</title>
        <authorList>
            <person name="Becker E.A."/>
            <person name="Seitzer P.M."/>
            <person name="Tritt A."/>
            <person name="Larsen D."/>
            <person name="Krusor M."/>
            <person name="Yao A.I."/>
            <person name="Wu D."/>
            <person name="Madern D."/>
            <person name="Eisen J.A."/>
            <person name="Darling A.E."/>
            <person name="Facciotti M.T."/>
        </authorList>
    </citation>
    <scope>NUCLEOTIDE SEQUENCE [LARGE SCALE GENOMIC DNA]</scope>
    <source>
        <strain evidence="4 5">ATCC BAA-1513</strain>
    </source>
</reference>
<dbReference type="EMBL" id="AOLK01000015">
    <property type="protein sequence ID" value="ELZ86032.1"/>
    <property type="molecule type" value="Genomic_DNA"/>
</dbReference>
<dbReference type="Pfam" id="PF13458">
    <property type="entry name" value="Peripla_BP_6"/>
    <property type="match status" value="1"/>
</dbReference>
<feature type="region of interest" description="Disordered" evidence="2">
    <location>
        <begin position="1"/>
        <end position="42"/>
    </location>
</feature>
<dbReference type="PATRIC" id="fig|1230453.4.peg.1857"/>
<organism evidence="4 5">
    <name type="scientific">Haloferax elongans ATCC BAA-1513</name>
    <dbReference type="NCBI Taxonomy" id="1230453"/>
    <lineage>
        <taxon>Archaea</taxon>
        <taxon>Methanobacteriati</taxon>
        <taxon>Methanobacteriota</taxon>
        <taxon>Stenosarchaea group</taxon>
        <taxon>Halobacteria</taxon>
        <taxon>Halobacteriales</taxon>
        <taxon>Haloferacaceae</taxon>
        <taxon>Haloferax</taxon>
    </lineage>
</organism>
<evidence type="ECO:0000313" key="5">
    <source>
        <dbReference type="Proteomes" id="UP000011612"/>
    </source>
</evidence>
<dbReference type="InterPro" id="IPR028081">
    <property type="entry name" value="Leu-bd"/>
</dbReference>
<dbReference type="AlphaFoldDB" id="M0HQR5"/>
<evidence type="ECO:0000256" key="2">
    <source>
        <dbReference type="SAM" id="MobiDB-lite"/>
    </source>
</evidence>
<evidence type="ECO:0000256" key="1">
    <source>
        <dbReference type="ARBA" id="ARBA00022729"/>
    </source>
</evidence>
<protein>
    <submittedName>
        <fullName evidence="4">Extracellular ligand-binding receptor</fullName>
    </submittedName>
</protein>
<keyword evidence="4" id="KW-0675">Receptor</keyword>
<dbReference type="SUPFAM" id="SSF53822">
    <property type="entry name" value="Periplasmic binding protein-like I"/>
    <property type="match status" value="1"/>
</dbReference>
<dbReference type="InterPro" id="IPR028082">
    <property type="entry name" value="Peripla_BP_I"/>
</dbReference>
<dbReference type="RefSeq" id="WP_008324092.1">
    <property type="nucleotide sequence ID" value="NZ_AOLK01000015.1"/>
</dbReference>
<evidence type="ECO:0000259" key="3">
    <source>
        <dbReference type="Pfam" id="PF13458"/>
    </source>
</evidence>
<evidence type="ECO:0000313" key="4">
    <source>
        <dbReference type="EMBL" id="ELZ86032.1"/>
    </source>
</evidence>
<name>M0HQR5_HALEO</name>
<proteinExistence type="predicted"/>
<comment type="caution">
    <text evidence="4">The sequence shown here is derived from an EMBL/GenBank/DDBJ whole genome shotgun (WGS) entry which is preliminary data.</text>
</comment>